<dbReference type="InterPro" id="IPR024185">
    <property type="entry name" value="FTHF_cligase-like_sf"/>
</dbReference>
<dbReference type="Proteomes" id="UP000188993">
    <property type="component" value="Chromosome"/>
</dbReference>
<keyword evidence="2 4" id="KW-0547">Nucleotide-binding</keyword>
<comment type="similarity">
    <text evidence="1 5">Belongs to the 5-formyltetrahydrofolate cyclo-ligase family.</text>
</comment>
<evidence type="ECO:0000256" key="4">
    <source>
        <dbReference type="PIRSR" id="PIRSR006806-1"/>
    </source>
</evidence>
<keyword evidence="5" id="KW-0479">Metal-binding</keyword>
<evidence type="ECO:0000256" key="2">
    <source>
        <dbReference type="ARBA" id="ARBA00022741"/>
    </source>
</evidence>
<dbReference type="PIRSF" id="PIRSF006806">
    <property type="entry name" value="FTHF_cligase"/>
    <property type="match status" value="1"/>
</dbReference>
<dbReference type="STRING" id="708126.BW727_100603"/>
<dbReference type="PANTHER" id="PTHR23407:SF1">
    <property type="entry name" value="5-FORMYLTETRAHYDROFOLATE CYCLO-LIGASE"/>
    <property type="match status" value="1"/>
</dbReference>
<protein>
    <recommendedName>
        <fullName evidence="5">5-formyltetrahydrofolate cyclo-ligase</fullName>
        <ecNumber evidence="5">6.3.3.2</ecNumber>
    </recommendedName>
</protein>
<keyword evidence="6" id="KW-0436">Ligase</keyword>
<accession>A0A1S6IN72</accession>
<sequence length="182" mass="21029">MLKKDIRLQVLKELREIPHAIRKEYNIDIQNQLFASQEWKQAKHIGITLSRYPEVDTEAIIKQAWEEGKSVSIPYSTTDRKLYFYLYKPDTKLELSKFGLLEPTVKTHPQPKEAIDLLIVPGVVFNQSGYRIGFGGGYYDRYLKDYNGKTISLAYPLQIKNEVDRLIEGHDVPIGKIFLAAK</sequence>
<dbReference type="GO" id="GO:0009396">
    <property type="term" value="P:folic acid-containing compound biosynthetic process"/>
    <property type="evidence" value="ECO:0007669"/>
    <property type="project" value="TreeGrafter"/>
</dbReference>
<dbReference type="KEGG" id="jda:BW727_100603"/>
<feature type="binding site" evidence="4">
    <location>
        <position position="54"/>
    </location>
    <ligand>
        <name>substrate</name>
    </ligand>
</feature>
<dbReference type="OrthoDB" id="9801938at2"/>
<evidence type="ECO:0000313" key="6">
    <source>
        <dbReference type="EMBL" id="AQS52996.1"/>
    </source>
</evidence>
<dbReference type="SUPFAM" id="SSF100950">
    <property type="entry name" value="NagB/RpiA/CoA transferase-like"/>
    <property type="match status" value="1"/>
</dbReference>
<dbReference type="GO" id="GO:0030272">
    <property type="term" value="F:5-formyltetrahydrofolate cyclo-ligase activity"/>
    <property type="evidence" value="ECO:0007669"/>
    <property type="project" value="UniProtKB-EC"/>
</dbReference>
<comment type="catalytic activity">
    <reaction evidence="5">
        <text>(6S)-5-formyl-5,6,7,8-tetrahydrofolate + ATP = (6R)-5,10-methenyltetrahydrofolate + ADP + phosphate</text>
        <dbReference type="Rhea" id="RHEA:10488"/>
        <dbReference type="ChEBI" id="CHEBI:30616"/>
        <dbReference type="ChEBI" id="CHEBI:43474"/>
        <dbReference type="ChEBI" id="CHEBI:57455"/>
        <dbReference type="ChEBI" id="CHEBI:57457"/>
        <dbReference type="ChEBI" id="CHEBI:456216"/>
        <dbReference type="EC" id="6.3.3.2"/>
    </reaction>
</comment>
<dbReference type="Pfam" id="PF01812">
    <property type="entry name" value="5-FTHF_cyc-lig"/>
    <property type="match status" value="1"/>
</dbReference>
<dbReference type="InterPro" id="IPR002698">
    <property type="entry name" value="FTHF_cligase"/>
</dbReference>
<dbReference type="RefSeq" id="WP_062472159.1">
    <property type="nucleotide sequence ID" value="NZ_BBYN01000037.1"/>
</dbReference>
<dbReference type="PANTHER" id="PTHR23407">
    <property type="entry name" value="ATPASE INHIBITOR/5-FORMYLTETRAHYDROFOLATE CYCLO-LIGASE"/>
    <property type="match status" value="1"/>
</dbReference>
<keyword evidence="3 4" id="KW-0067">ATP-binding</keyword>
<organism evidence="6 7">
    <name type="scientific">Jeotgalibaca dankookensis</name>
    <dbReference type="NCBI Taxonomy" id="708126"/>
    <lineage>
        <taxon>Bacteria</taxon>
        <taxon>Bacillati</taxon>
        <taxon>Bacillota</taxon>
        <taxon>Bacilli</taxon>
        <taxon>Lactobacillales</taxon>
        <taxon>Carnobacteriaceae</taxon>
        <taxon>Jeotgalibaca</taxon>
    </lineage>
</organism>
<proteinExistence type="inferred from homology"/>
<dbReference type="EC" id="6.3.3.2" evidence="5"/>
<dbReference type="GO" id="GO:0046872">
    <property type="term" value="F:metal ion binding"/>
    <property type="evidence" value="ECO:0007669"/>
    <property type="project" value="UniProtKB-KW"/>
</dbReference>
<dbReference type="EMBL" id="CP019728">
    <property type="protein sequence ID" value="AQS52996.1"/>
    <property type="molecule type" value="Genomic_DNA"/>
</dbReference>
<gene>
    <name evidence="6" type="ORF">BW727_100603</name>
</gene>
<name>A0A1S6IN72_9LACT</name>
<evidence type="ECO:0000256" key="3">
    <source>
        <dbReference type="ARBA" id="ARBA00022840"/>
    </source>
</evidence>
<keyword evidence="5" id="KW-0460">Magnesium</keyword>
<comment type="cofactor">
    <cofactor evidence="5">
        <name>Mg(2+)</name>
        <dbReference type="ChEBI" id="CHEBI:18420"/>
    </cofactor>
</comment>
<evidence type="ECO:0000256" key="1">
    <source>
        <dbReference type="ARBA" id="ARBA00010638"/>
    </source>
</evidence>
<dbReference type="AlphaFoldDB" id="A0A1S6IN72"/>
<dbReference type="NCBIfam" id="TIGR02727">
    <property type="entry name" value="MTHFS_bact"/>
    <property type="match status" value="1"/>
</dbReference>
<feature type="binding site" evidence="4">
    <location>
        <begin position="3"/>
        <end position="7"/>
    </location>
    <ligand>
        <name>ATP</name>
        <dbReference type="ChEBI" id="CHEBI:30616"/>
    </ligand>
</feature>
<feature type="binding site" evidence="4">
    <location>
        <position position="49"/>
    </location>
    <ligand>
        <name>substrate</name>
    </ligand>
</feature>
<dbReference type="GO" id="GO:0035999">
    <property type="term" value="P:tetrahydrofolate interconversion"/>
    <property type="evidence" value="ECO:0007669"/>
    <property type="project" value="TreeGrafter"/>
</dbReference>
<keyword evidence="7" id="KW-1185">Reference proteome</keyword>
<dbReference type="GO" id="GO:0005524">
    <property type="term" value="F:ATP binding"/>
    <property type="evidence" value="ECO:0007669"/>
    <property type="project" value="UniProtKB-KW"/>
</dbReference>
<evidence type="ECO:0000313" key="7">
    <source>
        <dbReference type="Proteomes" id="UP000188993"/>
    </source>
</evidence>
<dbReference type="Gene3D" id="3.40.50.10420">
    <property type="entry name" value="NagB/RpiA/CoA transferase-like"/>
    <property type="match status" value="1"/>
</dbReference>
<reference evidence="6 7" key="1">
    <citation type="journal article" date="2014" name="Int. J. Syst. Evol. Microbiol.">
        <title>Jeotgalibaca dankookensis gen. nov., sp. nov., a member of the family Carnobacteriaceae, isolated from seujeot (Korean traditional food).</title>
        <authorList>
            <person name="Lee D.G."/>
            <person name="Trujillo M.E."/>
            <person name="Kang H."/>
            <person name="Ahn T.Y."/>
        </authorList>
    </citation>
    <scope>NUCLEOTIDE SEQUENCE [LARGE SCALE GENOMIC DNA]</scope>
    <source>
        <strain evidence="6 7">EX-07</strain>
    </source>
</reference>
<dbReference type="InterPro" id="IPR037171">
    <property type="entry name" value="NagB/RpiA_transferase-like"/>
</dbReference>
<feature type="binding site" evidence="4">
    <location>
        <begin position="131"/>
        <end position="139"/>
    </location>
    <ligand>
        <name>ATP</name>
        <dbReference type="ChEBI" id="CHEBI:30616"/>
    </ligand>
</feature>
<evidence type="ECO:0000256" key="5">
    <source>
        <dbReference type="RuleBase" id="RU361279"/>
    </source>
</evidence>